<evidence type="ECO:0000313" key="10">
    <source>
        <dbReference type="Proteomes" id="UP001174694"/>
    </source>
</evidence>
<dbReference type="PANTHER" id="PTHR15608:SF0">
    <property type="entry name" value="HIV TAT-SPECIFIC FACTOR 1"/>
    <property type="match status" value="1"/>
</dbReference>
<protein>
    <submittedName>
        <fullName evidence="9">Splicing factor U2AF-associated protein 2</fullName>
    </submittedName>
</protein>
<name>A0AA38RW50_9PEZI</name>
<dbReference type="GO" id="GO:0005684">
    <property type="term" value="C:U2-type spliceosomal complex"/>
    <property type="evidence" value="ECO:0007669"/>
    <property type="project" value="TreeGrafter"/>
</dbReference>
<evidence type="ECO:0000313" key="9">
    <source>
        <dbReference type="EMBL" id="KAJ9142066.1"/>
    </source>
</evidence>
<feature type="region of interest" description="Disordered" evidence="7">
    <location>
        <begin position="63"/>
        <end position="127"/>
    </location>
</feature>
<evidence type="ECO:0000256" key="1">
    <source>
        <dbReference type="ARBA" id="ARBA00007747"/>
    </source>
</evidence>
<dbReference type="InterPro" id="IPR000504">
    <property type="entry name" value="RRM_dom"/>
</dbReference>
<sequence length="401" mass="44677">MAEPTAEIWTFPTDPAEFEKDERISFSKLDNKYIAVQEDGTELEFDAQLKRWVPLADEEDEALIEEQQRGYFAPDDSDAQSSISQGKKRKQDASSNGYEDQNGRDPKSKRQATRANRAPPPPKQNTAVYVTGLPLDATLEEVAGLFSRKCGVIAEEIDSGRPRIKMYTDEAGSFKGDALIVFFKPQSVDMAIMLLDDTDFRFTPAGTSAGRMRVQAADTSYKKVQYDKAAAEGDAAPQEGGGNGAASKKPPPARNDQEKQKVIKKTQKLNAKLADWSDDEPSYLPSETKSSRWDKVVILFHMFTLQELEEDPAALLEIKEDIREECEKLGEVTNVVLFDKEEEGVVSVKFKTSESARACVQVMHGRSFGGQKVEAYVATGRERFRKSKNKDNDEDSDSDGQ</sequence>
<dbReference type="SMART" id="SM00360">
    <property type="entry name" value="RRM"/>
    <property type="match status" value="2"/>
</dbReference>
<evidence type="ECO:0000256" key="2">
    <source>
        <dbReference type="ARBA" id="ARBA00022664"/>
    </source>
</evidence>
<feature type="domain" description="RRM" evidence="8">
    <location>
        <begin position="301"/>
        <end position="380"/>
    </location>
</feature>
<proteinExistence type="inferred from homology"/>
<feature type="region of interest" description="Disordered" evidence="7">
    <location>
        <begin position="228"/>
        <end position="262"/>
    </location>
</feature>
<dbReference type="Gene3D" id="3.30.70.330">
    <property type="match status" value="2"/>
</dbReference>
<reference evidence="9" key="1">
    <citation type="submission" date="2022-07" db="EMBL/GenBank/DDBJ databases">
        <title>Fungi with potential for degradation of polypropylene.</title>
        <authorList>
            <person name="Gostincar C."/>
        </authorList>
    </citation>
    <scope>NUCLEOTIDE SEQUENCE</scope>
    <source>
        <strain evidence="9">EXF-13308</strain>
    </source>
</reference>
<accession>A0AA38RW50</accession>
<dbReference type="GO" id="GO:0003723">
    <property type="term" value="F:RNA binding"/>
    <property type="evidence" value="ECO:0007669"/>
    <property type="project" value="UniProtKB-UniRule"/>
</dbReference>
<dbReference type="PANTHER" id="PTHR15608">
    <property type="entry name" value="SPLICING FACTOR U2AF-ASSOCIATED PROTEIN 2"/>
    <property type="match status" value="1"/>
</dbReference>
<evidence type="ECO:0000256" key="4">
    <source>
        <dbReference type="ARBA" id="ARBA00022884"/>
    </source>
</evidence>
<dbReference type="GO" id="GO:0005686">
    <property type="term" value="C:U2 snRNP"/>
    <property type="evidence" value="ECO:0007669"/>
    <property type="project" value="TreeGrafter"/>
</dbReference>
<evidence type="ECO:0000259" key="8">
    <source>
        <dbReference type="PROSITE" id="PS50102"/>
    </source>
</evidence>
<gene>
    <name evidence="9" type="ORF">NKR23_g7417</name>
</gene>
<keyword evidence="3" id="KW-0677">Repeat</keyword>
<organism evidence="9 10">
    <name type="scientific">Pleurostoma richardsiae</name>
    <dbReference type="NCBI Taxonomy" id="41990"/>
    <lineage>
        <taxon>Eukaryota</taxon>
        <taxon>Fungi</taxon>
        <taxon>Dikarya</taxon>
        <taxon>Ascomycota</taxon>
        <taxon>Pezizomycotina</taxon>
        <taxon>Sordariomycetes</taxon>
        <taxon>Sordariomycetidae</taxon>
        <taxon>Calosphaeriales</taxon>
        <taxon>Pleurostomataceae</taxon>
        <taxon>Pleurostoma</taxon>
    </lineage>
</organism>
<dbReference type="InterPro" id="IPR035979">
    <property type="entry name" value="RBD_domain_sf"/>
</dbReference>
<dbReference type="GO" id="GO:0000398">
    <property type="term" value="P:mRNA splicing, via spliceosome"/>
    <property type="evidence" value="ECO:0007669"/>
    <property type="project" value="InterPro"/>
</dbReference>
<evidence type="ECO:0000256" key="5">
    <source>
        <dbReference type="ARBA" id="ARBA00023187"/>
    </source>
</evidence>
<keyword evidence="4 6" id="KW-0694">RNA-binding</keyword>
<keyword evidence="2" id="KW-0507">mRNA processing</keyword>
<dbReference type="InterPro" id="IPR034393">
    <property type="entry name" value="TatSF1-like"/>
</dbReference>
<dbReference type="InterPro" id="IPR012677">
    <property type="entry name" value="Nucleotide-bd_a/b_plait_sf"/>
</dbReference>
<evidence type="ECO:0000256" key="3">
    <source>
        <dbReference type="ARBA" id="ARBA00022737"/>
    </source>
</evidence>
<comment type="similarity">
    <text evidence="1">Belongs to the HTATSF1 family.</text>
</comment>
<keyword evidence="10" id="KW-1185">Reference proteome</keyword>
<dbReference type="CDD" id="cd12285">
    <property type="entry name" value="RRM3_RBM39_like"/>
    <property type="match status" value="1"/>
</dbReference>
<dbReference type="AlphaFoldDB" id="A0AA38RW50"/>
<dbReference type="EMBL" id="JANBVO010000023">
    <property type="protein sequence ID" value="KAJ9142066.1"/>
    <property type="molecule type" value="Genomic_DNA"/>
</dbReference>
<dbReference type="FunFam" id="3.30.70.330:FF:000105">
    <property type="entry name" value="HIV Tat-specific factor 1 homolog"/>
    <property type="match status" value="1"/>
</dbReference>
<comment type="caution">
    <text evidence="9">The sequence shown here is derived from an EMBL/GenBank/DDBJ whole genome shotgun (WGS) entry which is preliminary data.</text>
</comment>
<dbReference type="Pfam" id="PF00076">
    <property type="entry name" value="RRM_1"/>
    <property type="match status" value="1"/>
</dbReference>
<dbReference type="SUPFAM" id="SSF54928">
    <property type="entry name" value="RNA-binding domain, RBD"/>
    <property type="match status" value="2"/>
</dbReference>
<feature type="domain" description="RRM" evidence="8">
    <location>
        <begin position="126"/>
        <end position="219"/>
    </location>
</feature>
<keyword evidence="5" id="KW-0508">mRNA splicing</keyword>
<evidence type="ECO:0000256" key="7">
    <source>
        <dbReference type="SAM" id="MobiDB-lite"/>
    </source>
</evidence>
<dbReference type="CDD" id="cd12281">
    <property type="entry name" value="RRM1_TatSF1_like"/>
    <property type="match status" value="1"/>
</dbReference>
<evidence type="ECO:0000256" key="6">
    <source>
        <dbReference type="PROSITE-ProRule" id="PRU00176"/>
    </source>
</evidence>
<dbReference type="InterPro" id="IPR034392">
    <property type="entry name" value="TatSF1-like_RRM1"/>
</dbReference>
<dbReference type="Proteomes" id="UP001174694">
    <property type="component" value="Unassembled WGS sequence"/>
</dbReference>
<dbReference type="PROSITE" id="PS50102">
    <property type="entry name" value="RRM"/>
    <property type="match status" value="2"/>
</dbReference>